<dbReference type="GO" id="GO:0005886">
    <property type="term" value="C:plasma membrane"/>
    <property type="evidence" value="ECO:0007669"/>
    <property type="project" value="TreeGrafter"/>
</dbReference>
<evidence type="ECO:0000256" key="4">
    <source>
        <dbReference type="ARBA" id="ARBA00022989"/>
    </source>
</evidence>
<name>A0A0B1T6V5_OESDE</name>
<comment type="similarity">
    <text evidence="2">Belongs to the UPF0359 family.</text>
</comment>
<feature type="transmembrane region" description="Helical" evidence="6">
    <location>
        <begin position="135"/>
        <end position="158"/>
    </location>
</feature>
<feature type="transmembrane region" description="Helical" evidence="6">
    <location>
        <begin position="63"/>
        <end position="81"/>
    </location>
</feature>
<organism evidence="7 8">
    <name type="scientific">Oesophagostomum dentatum</name>
    <name type="common">Nodular worm</name>
    <dbReference type="NCBI Taxonomy" id="61180"/>
    <lineage>
        <taxon>Eukaryota</taxon>
        <taxon>Metazoa</taxon>
        <taxon>Ecdysozoa</taxon>
        <taxon>Nematoda</taxon>
        <taxon>Chromadorea</taxon>
        <taxon>Rhabditida</taxon>
        <taxon>Rhabditina</taxon>
        <taxon>Rhabditomorpha</taxon>
        <taxon>Strongyloidea</taxon>
        <taxon>Strongylidae</taxon>
        <taxon>Oesophagostomum</taxon>
    </lineage>
</organism>
<dbReference type="Pfam" id="PF10160">
    <property type="entry name" value="Tmemb_40"/>
    <property type="match status" value="1"/>
</dbReference>
<evidence type="ECO:0000256" key="5">
    <source>
        <dbReference type="ARBA" id="ARBA00023136"/>
    </source>
</evidence>
<feature type="transmembrane region" description="Helical" evidence="6">
    <location>
        <begin position="170"/>
        <end position="188"/>
    </location>
</feature>
<dbReference type="EMBL" id="KN550845">
    <property type="protein sequence ID" value="KHJ93293.1"/>
    <property type="molecule type" value="Genomic_DNA"/>
</dbReference>
<dbReference type="InterPro" id="IPR018781">
    <property type="entry name" value="TPRA1/CAND2/CAND8"/>
</dbReference>
<keyword evidence="4 6" id="KW-1133">Transmembrane helix</keyword>
<evidence type="ECO:0000256" key="3">
    <source>
        <dbReference type="ARBA" id="ARBA00022692"/>
    </source>
</evidence>
<keyword evidence="5 6" id="KW-0472">Membrane</keyword>
<reference evidence="7 8" key="1">
    <citation type="submission" date="2014-03" db="EMBL/GenBank/DDBJ databases">
        <title>Draft genome of the hookworm Oesophagostomum dentatum.</title>
        <authorList>
            <person name="Mitreva M."/>
        </authorList>
    </citation>
    <scope>NUCLEOTIDE SEQUENCE [LARGE SCALE GENOMIC DNA]</scope>
    <source>
        <strain evidence="7 8">OD-Hann</strain>
    </source>
</reference>
<gene>
    <name evidence="7" type="ORF">OESDEN_06801</name>
</gene>
<accession>A0A0B1T6V5</accession>
<comment type="subcellular location">
    <subcellularLocation>
        <location evidence="1">Membrane</location>
        <topology evidence="1">Multi-pass membrane protein</topology>
    </subcellularLocation>
</comment>
<protein>
    <submittedName>
        <fullName evidence="7">Uncharacterized protein</fullName>
    </submittedName>
</protein>
<dbReference type="Proteomes" id="UP000053660">
    <property type="component" value="Unassembled WGS sequence"/>
</dbReference>
<sequence length="237" mass="26585">MSVLFPDNPGTSLGEARFSNYTQEIPEQSPDWFVDIFPNNSFIDSEAHTVIKGFCRDVLLLRYWDVAILVPNLSFSLFLLLKAKHVLKKITGSKSPVFRAFFILVYLTTFMNVVRCVVSMSISATNPVGELVDKILWISLKFFYMTSELSVLTFALLFGHLDSSTSIRRALIATLLISLAHTGIQSVLELKLIDQSITDGFFDLHSQGGLLFWMLTSAAFALVSYSAKKYSSLVIKF</sequence>
<proteinExistence type="inferred from homology"/>
<feature type="transmembrane region" description="Helical" evidence="6">
    <location>
        <begin position="208"/>
        <end position="227"/>
    </location>
</feature>
<dbReference type="GO" id="GO:0004930">
    <property type="term" value="F:G protein-coupled receptor activity"/>
    <property type="evidence" value="ECO:0007669"/>
    <property type="project" value="TreeGrafter"/>
</dbReference>
<keyword evidence="3 6" id="KW-0812">Transmembrane</keyword>
<evidence type="ECO:0000313" key="8">
    <source>
        <dbReference type="Proteomes" id="UP000053660"/>
    </source>
</evidence>
<dbReference type="PANTHER" id="PTHR15876:SF8">
    <property type="entry name" value="TRANSMEMBRANE PROTEIN ADIPOCYTE-ASSOCIATED 1"/>
    <property type="match status" value="1"/>
</dbReference>
<evidence type="ECO:0000256" key="6">
    <source>
        <dbReference type="SAM" id="Phobius"/>
    </source>
</evidence>
<dbReference type="OrthoDB" id="10027388at2759"/>
<dbReference type="PANTHER" id="PTHR15876">
    <property type="entry name" value="TRANSMEMBRANE PROTEIN ADIPOCYTE-ASSOCIATED 1"/>
    <property type="match status" value="1"/>
</dbReference>
<evidence type="ECO:0000256" key="2">
    <source>
        <dbReference type="ARBA" id="ARBA00010125"/>
    </source>
</evidence>
<evidence type="ECO:0000256" key="1">
    <source>
        <dbReference type="ARBA" id="ARBA00004141"/>
    </source>
</evidence>
<feature type="transmembrane region" description="Helical" evidence="6">
    <location>
        <begin position="101"/>
        <end position="123"/>
    </location>
</feature>
<keyword evidence="8" id="KW-1185">Reference proteome</keyword>
<dbReference type="AlphaFoldDB" id="A0A0B1T6V5"/>
<evidence type="ECO:0000313" key="7">
    <source>
        <dbReference type="EMBL" id="KHJ93293.1"/>
    </source>
</evidence>